<dbReference type="PANTHER" id="PTHR36847">
    <property type="entry name" value="AMIDOLIGASE ENZYME"/>
    <property type="match status" value="1"/>
</dbReference>
<dbReference type="Proteomes" id="UP000635477">
    <property type="component" value="Unassembled WGS sequence"/>
</dbReference>
<feature type="region of interest" description="Disordered" evidence="1">
    <location>
        <begin position="1"/>
        <end position="88"/>
    </location>
</feature>
<name>A0A8H4UIP0_9HYPO</name>
<dbReference type="AlphaFoldDB" id="A0A8H4UIP0"/>
<protein>
    <recommendedName>
        <fullName evidence="4">Amidoligase</fullName>
    </recommendedName>
</protein>
<comment type="caution">
    <text evidence="2">The sequence shown here is derived from an EMBL/GenBank/DDBJ whole genome shotgun (WGS) entry which is preliminary data.</text>
</comment>
<sequence>MTTKTEKRNNLKPAETIPDQGSAVPWTRQKSEKGDTSPPNEPHMPSSVEGAKGDDNEMADPKAQGSDPMNTVPGLDSSKPRDEFTRPPRVSFGVELEFLIAVMPGNEIDADQEVAGDLAPLLSWRDDLLPSIVKVLMSNGIAAHYGSDLDNINGRPDPANDSWTVKTDGSVKEEAEGSGYEWENVEVVSPASYACDEAFGIVSTVIRLITSNFRTRVNTTCGFHVHVGNGRHRMDMRALRNYAALFAAAEPMLSTLHCPSRSSCSWAASNRRFKRSHLSQGMTAARYLQEIDPESRWVARYLGRERKLGETAVASRQKLRKLVENIKNDKDDQGHLLEPDWASDDSDWEAESKPFSRPRKVKGPRQSIGATPDLENLRFADIETELDNESITRQLAPQVHFPTSILEAPSSPLERSAQLQPFPGQERRRTKQMPIEDIISNDAILDRYRSNVSGPSRIKQLKQNAVPECKLTWPAVTELLSCDVGVHQLAWLMGPMRELGSNWLGQGEANMVPGAQPYYYTVESRYAGGSMDAEWIVMWAKMQCRLLEWARDADPSTLMSVIAKLARDDHSKPEQGCTYDAVDLLKDLGMYTEVKQAEQRLERGEEAWFDCMLLLEYGNEKEPTPQRFDNDDQEDVAEDEDERMMRETVWPDI</sequence>
<reference evidence="2" key="1">
    <citation type="journal article" date="2020" name="BMC Genomics">
        <title>Correction to: Identification and distribution of gene clusters required for synthesis of sphingolipid metabolism inhibitors in diverse species of the filamentous fungus Fusarium.</title>
        <authorList>
            <person name="Kim H.S."/>
            <person name="Lohmar J.M."/>
            <person name="Busman M."/>
            <person name="Brown D.W."/>
            <person name="Naumann T.A."/>
            <person name="Divon H.H."/>
            <person name="Lysoe E."/>
            <person name="Uhlig S."/>
            <person name="Proctor R.H."/>
        </authorList>
    </citation>
    <scope>NUCLEOTIDE SEQUENCE</scope>
    <source>
        <strain evidence="2">NRRL 22465</strain>
    </source>
</reference>
<evidence type="ECO:0000256" key="1">
    <source>
        <dbReference type="SAM" id="MobiDB-lite"/>
    </source>
</evidence>
<feature type="compositionally biased region" description="Acidic residues" evidence="1">
    <location>
        <begin position="631"/>
        <end position="642"/>
    </location>
</feature>
<dbReference type="PANTHER" id="PTHR36847:SF1">
    <property type="entry name" value="AMIDOLIGASE ENZYME"/>
    <property type="match status" value="1"/>
</dbReference>
<evidence type="ECO:0008006" key="4">
    <source>
        <dbReference type="Google" id="ProtNLM"/>
    </source>
</evidence>
<proteinExistence type="predicted"/>
<feature type="region of interest" description="Disordered" evidence="1">
    <location>
        <begin position="622"/>
        <end position="653"/>
    </location>
</feature>
<dbReference type="Pfam" id="PF12224">
    <property type="entry name" value="Amidoligase_2"/>
    <property type="match status" value="1"/>
</dbReference>
<feature type="region of interest" description="Disordered" evidence="1">
    <location>
        <begin position="331"/>
        <end position="371"/>
    </location>
</feature>
<accession>A0A8H4UIP0</accession>
<dbReference type="OrthoDB" id="4768338at2759"/>
<gene>
    <name evidence="2" type="ORF">FZEAL_6054</name>
</gene>
<reference evidence="2" key="2">
    <citation type="submission" date="2020-05" db="EMBL/GenBank/DDBJ databases">
        <authorList>
            <person name="Kim H.-S."/>
            <person name="Proctor R.H."/>
            <person name="Brown D.W."/>
        </authorList>
    </citation>
    <scope>NUCLEOTIDE SEQUENCE</scope>
    <source>
        <strain evidence="2">NRRL 22465</strain>
    </source>
</reference>
<evidence type="ECO:0000313" key="3">
    <source>
        <dbReference type="Proteomes" id="UP000635477"/>
    </source>
</evidence>
<evidence type="ECO:0000313" key="2">
    <source>
        <dbReference type="EMBL" id="KAF4977409.1"/>
    </source>
</evidence>
<keyword evidence="3" id="KW-1185">Reference proteome</keyword>
<organism evidence="2 3">
    <name type="scientific">Fusarium zealandicum</name>
    <dbReference type="NCBI Taxonomy" id="1053134"/>
    <lineage>
        <taxon>Eukaryota</taxon>
        <taxon>Fungi</taxon>
        <taxon>Dikarya</taxon>
        <taxon>Ascomycota</taxon>
        <taxon>Pezizomycotina</taxon>
        <taxon>Sordariomycetes</taxon>
        <taxon>Hypocreomycetidae</taxon>
        <taxon>Hypocreales</taxon>
        <taxon>Nectriaceae</taxon>
        <taxon>Fusarium</taxon>
        <taxon>Fusarium staphyleae species complex</taxon>
    </lineage>
</organism>
<dbReference type="InterPro" id="IPR022025">
    <property type="entry name" value="Amidoligase_2"/>
</dbReference>
<dbReference type="EMBL" id="JABEYC010000439">
    <property type="protein sequence ID" value="KAF4977409.1"/>
    <property type="molecule type" value="Genomic_DNA"/>
</dbReference>